<sequence>MEGEPNIFLLDGPDSVQLIEFVDWFGKEDIARLPDRVDLADETIYGEHVGRDVRALMPCHRSVACDAQSVSVYRAVLHVVHRLRSLRAVTVVLQATIRKVLYLPGGTTCICASRVRSSLMVHVIAGFVCVEGLTSTATVQATCEPRYTTREGMGWG</sequence>
<dbReference type="EMBL" id="KZ857382">
    <property type="protein sequence ID" value="RDX55365.1"/>
    <property type="molecule type" value="Genomic_DNA"/>
</dbReference>
<dbReference type="Proteomes" id="UP000256964">
    <property type="component" value="Unassembled WGS sequence"/>
</dbReference>
<dbReference type="AlphaFoldDB" id="A0A371DS70"/>
<evidence type="ECO:0000313" key="1">
    <source>
        <dbReference type="EMBL" id="RDX55365.1"/>
    </source>
</evidence>
<accession>A0A371DS70</accession>
<reference evidence="1 2" key="1">
    <citation type="journal article" date="2018" name="Biotechnol. Biofuels">
        <title>Integrative visual omics of the white-rot fungus Polyporus brumalis exposes the biotechnological potential of its oxidative enzymes for delignifying raw plant biomass.</title>
        <authorList>
            <person name="Miyauchi S."/>
            <person name="Rancon A."/>
            <person name="Drula E."/>
            <person name="Hage H."/>
            <person name="Chaduli D."/>
            <person name="Favel A."/>
            <person name="Grisel S."/>
            <person name="Henrissat B."/>
            <person name="Herpoel-Gimbert I."/>
            <person name="Ruiz-Duenas F.J."/>
            <person name="Chevret D."/>
            <person name="Hainaut M."/>
            <person name="Lin J."/>
            <person name="Wang M."/>
            <person name="Pangilinan J."/>
            <person name="Lipzen A."/>
            <person name="Lesage-Meessen L."/>
            <person name="Navarro D."/>
            <person name="Riley R."/>
            <person name="Grigoriev I.V."/>
            <person name="Zhou S."/>
            <person name="Raouche S."/>
            <person name="Rosso M.N."/>
        </authorList>
    </citation>
    <scope>NUCLEOTIDE SEQUENCE [LARGE SCALE GENOMIC DNA]</scope>
    <source>
        <strain evidence="1 2">BRFM 1820</strain>
    </source>
</reference>
<keyword evidence="2" id="KW-1185">Reference proteome</keyword>
<organism evidence="1 2">
    <name type="scientific">Lentinus brumalis</name>
    <dbReference type="NCBI Taxonomy" id="2498619"/>
    <lineage>
        <taxon>Eukaryota</taxon>
        <taxon>Fungi</taxon>
        <taxon>Dikarya</taxon>
        <taxon>Basidiomycota</taxon>
        <taxon>Agaricomycotina</taxon>
        <taxon>Agaricomycetes</taxon>
        <taxon>Polyporales</taxon>
        <taxon>Polyporaceae</taxon>
        <taxon>Lentinus</taxon>
    </lineage>
</organism>
<proteinExistence type="predicted"/>
<name>A0A371DS70_9APHY</name>
<gene>
    <name evidence="1" type="ORF">OH76DRAFT_733392</name>
</gene>
<evidence type="ECO:0000313" key="2">
    <source>
        <dbReference type="Proteomes" id="UP000256964"/>
    </source>
</evidence>
<protein>
    <submittedName>
        <fullName evidence="1">Uncharacterized protein</fullName>
    </submittedName>
</protein>